<reference evidence="3" key="2">
    <citation type="submission" date="2023-06" db="EMBL/GenBank/DDBJ databases">
        <authorList>
            <consortium name="Lawrence Berkeley National Laboratory"/>
            <person name="Mondo S.J."/>
            <person name="Hensen N."/>
            <person name="Bonometti L."/>
            <person name="Westerberg I."/>
            <person name="Brannstrom I.O."/>
            <person name="Guillou S."/>
            <person name="Cros-Aarteil S."/>
            <person name="Calhoun S."/>
            <person name="Haridas S."/>
            <person name="Kuo A."/>
            <person name="Pangilinan J."/>
            <person name="Riley R."/>
            <person name="Labutti K."/>
            <person name="Andreopoulos B."/>
            <person name="Lipzen A."/>
            <person name="Chen C."/>
            <person name="Yanf M."/>
            <person name="Daum C."/>
            <person name="Ng V."/>
            <person name="Clum A."/>
            <person name="Steindorff A."/>
            <person name="Ohm R."/>
            <person name="Martin F."/>
            <person name="Silar P."/>
            <person name="Natvig D."/>
            <person name="Lalanne C."/>
            <person name="Gautier V."/>
            <person name="Ament-Velasquez S.L."/>
            <person name="Kruys A."/>
            <person name="Hutchinson M.I."/>
            <person name="Powell A.J."/>
            <person name="Barry K."/>
            <person name="Miller A.N."/>
            <person name="Grigoriev I.V."/>
            <person name="Debuchy R."/>
            <person name="Gladieux P."/>
            <person name="Thoren M.H."/>
            <person name="Johannesson H."/>
        </authorList>
    </citation>
    <scope>NUCLEOTIDE SEQUENCE</scope>
    <source>
        <strain evidence="3">PSN324</strain>
    </source>
</reference>
<accession>A0AAV9H9J3</accession>
<proteinExistence type="inferred from homology"/>
<sequence>MATIPWTFTPFPPLPPGFLANTLFYNATSTASNVTYQISLSYPFEWGPSDLPTTQITNKTALTVYVTDGNALAATAADHLKRRKPVDPSQPDALVVGIGYPLTDSIYALRQRSIDFGAPIPGDPVPWGADDFIDFIDGSLRPWVRDTVFPGVEFSRDAVYGHSSGGLFVAYALITRPDLFDTYIAASPSLTLMNGTVLANVTRRLGDGMEIPGEVPDFGQGANSTTDYDLAKPAVFLGYGELENYPVRKRTQTEAEFQARRALLQRFSPGKPTHELYDKLVGSGRMRDVVIKEFLGEDHAAVGGAALLEGVNYFLDW</sequence>
<comment type="caution">
    <text evidence="3">The sequence shown here is derived from an EMBL/GenBank/DDBJ whole genome shotgun (WGS) entry which is preliminary data.</text>
</comment>
<dbReference type="Pfam" id="PF00756">
    <property type="entry name" value="Esterase"/>
    <property type="match status" value="1"/>
</dbReference>
<dbReference type="GO" id="GO:0016788">
    <property type="term" value="F:hydrolase activity, acting on ester bonds"/>
    <property type="evidence" value="ECO:0007669"/>
    <property type="project" value="TreeGrafter"/>
</dbReference>
<evidence type="ECO:0000313" key="3">
    <source>
        <dbReference type="EMBL" id="KAK4457227.1"/>
    </source>
</evidence>
<keyword evidence="2 3" id="KW-0378">Hydrolase</keyword>
<name>A0AAV9H9J3_9PEZI</name>
<gene>
    <name evidence="3" type="ORF">QBC42DRAFT_236794</name>
</gene>
<organism evidence="3 4">
    <name type="scientific">Cladorrhinum samala</name>
    <dbReference type="NCBI Taxonomy" id="585594"/>
    <lineage>
        <taxon>Eukaryota</taxon>
        <taxon>Fungi</taxon>
        <taxon>Dikarya</taxon>
        <taxon>Ascomycota</taxon>
        <taxon>Pezizomycotina</taxon>
        <taxon>Sordariomycetes</taxon>
        <taxon>Sordariomycetidae</taxon>
        <taxon>Sordariales</taxon>
        <taxon>Podosporaceae</taxon>
        <taxon>Cladorrhinum</taxon>
    </lineage>
</organism>
<reference evidence="3" key="1">
    <citation type="journal article" date="2023" name="Mol. Phylogenet. Evol.">
        <title>Genome-scale phylogeny and comparative genomics of the fungal order Sordariales.</title>
        <authorList>
            <person name="Hensen N."/>
            <person name="Bonometti L."/>
            <person name="Westerberg I."/>
            <person name="Brannstrom I.O."/>
            <person name="Guillou S."/>
            <person name="Cros-Aarteil S."/>
            <person name="Calhoun S."/>
            <person name="Haridas S."/>
            <person name="Kuo A."/>
            <person name="Mondo S."/>
            <person name="Pangilinan J."/>
            <person name="Riley R."/>
            <person name="LaButti K."/>
            <person name="Andreopoulos B."/>
            <person name="Lipzen A."/>
            <person name="Chen C."/>
            <person name="Yan M."/>
            <person name="Daum C."/>
            <person name="Ng V."/>
            <person name="Clum A."/>
            <person name="Steindorff A."/>
            <person name="Ohm R.A."/>
            <person name="Martin F."/>
            <person name="Silar P."/>
            <person name="Natvig D.O."/>
            <person name="Lalanne C."/>
            <person name="Gautier V."/>
            <person name="Ament-Velasquez S.L."/>
            <person name="Kruys A."/>
            <person name="Hutchinson M.I."/>
            <person name="Powell A.J."/>
            <person name="Barry K."/>
            <person name="Miller A.N."/>
            <person name="Grigoriev I.V."/>
            <person name="Debuchy R."/>
            <person name="Gladieux P."/>
            <person name="Hiltunen Thoren M."/>
            <person name="Johannesson H."/>
        </authorList>
    </citation>
    <scope>NUCLEOTIDE SEQUENCE</scope>
    <source>
        <strain evidence="3">PSN324</strain>
    </source>
</reference>
<protein>
    <submittedName>
        <fullName evidence="3">Alpha/Beta hydrolase protein</fullName>
    </submittedName>
</protein>
<dbReference type="EMBL" id="MU865127">
    <property type="protein sequence ID" value="KAK4457227.1"/>
    <property type="molecule type" value="Genomic_DNA"/>
</dbReference>
<dbReference type="PANTHER" id="PTHR40841:SF2">
    <property type="entry name" value="SIDEROPHORE-DEGRADING ESTERASE (EUROFUNG)"/>
    <property type="match status" value="1"/>
</dbReference>
<keyword evidence="4" id="KW-1185">Reference proteome</keyword>
<dbReference type="Gene3D" id="3.40.50.1820">
    <property type="entry name" value="alpha/beta hydrolase"/>
    <property type="match status" value="1"/>
</dbReference>
<dbReference type="InterPro" id="IPR052558">
    <property type="entry name" value="Siderophore_Hydrolase_D"/>
</dbReference>
<dbReference type="Proteomes" id="UP001321749">
    <property type="component" value="Unassembled WGS sequence"/>
</dbReference>
<comment type="similarity">
    <text evidence="1">Belongs to the esterase D family.</text>
</comment>
<evidence type="ECO:0000256" key="2">
    <source>
        <dbReference type="ARBA" id="ARBA00022801"/>
    </source>
</evidence>
<dbReference type="InterPro" id="IPR000801">
    <property type="entry name" value="Esterase-like"/>
</dbReference>
<evidence type="ECO:0000256" key="1">
    <source>
        <dbReference type="ARBA" id="ARBA00005622"/>
    </source>
</evidence>
<dbReference type="PANTHER" id="PTHR40841">
    <property type="entry name" value="SIDEROPHORE TRIACETYLFUSARININE C ESTERASE"/>
    <property type="match status" value="1"/>
</dbReference>
<dbReference type="InterPro" id="IPR029058">
    <property type="entry name" value="AB_hydrolase_fold"/>
</dbReference>
<evidence type="ECO:0000313" key="4">
    <source>
        <dbReference type="Proteomes" id="UP001321749"/>
    </source>
</evidence>
<dbReference type="AlphaFoldDB" id="A0AAV9H9J3"/>
<dbReference type="SUPFAM" id="SSF53474">
    <property type="entry name" value="alpha/beta-Hydrolases"/>
    <property type="match status" value="1"/>
</dbReference>